<comment type="caution">
    <text evidence="2">The sequence shown here is derived from an EMBL/GenBank/DDBJ whole genome shotgun (WGS) entry which is preliminary data.</text>
</comment>
<reference evidence="2 3" key="1">
    <citation type="submission" date="2024-02" db="EMBL/GenBank/DDBJ databases">
        <authorList>
            <person name="Chen Y."/>
            <person name="Shah S."/>
            <person name="Dougan E. K."/>
            <person name="Thang M."/>
            <person name="Chan C."/>
        </authorList>
    </citation>
    <scope>NUCLEOTIDE SEQUENCE [LARGE SCALE GENOMIC DNA]</scope>
</reference>
<evidence type="ECO:0000313" key="3">
    <source>
        <dbReference type="Proteomes" id="UP001642464"/>
    </source>
</evidence>
<sequence>MASKCLEKLLDETLLDREVLCERLQRSIQRATQRTRKAADASNAAQRELRRLQDTHADASASHAPQLQALQERRGKMCETGCALHSEAASSEDKTWISSKTGAQGKSSI</sequence>
<organism evidence="2 3">
    <name type="scientific">Durusdinium trenchii</name>
    <dbReference type="NCBI Taxonomy" id="1381693"/>
    <lineage>
        <taxon>Eukaryota</taxon>
        <taxon>Sar</taxon>
        <taxon>Alveolata</taxon>
        <taxon>Dinophyceae</taxon>
        <taxon>Suessiales</taxon>
        <taxon>Symbiodiniaceae</taxon>
        <taxon>Durusdinium</taxon>
    </lineage>
</organism>
<evidence type="ECO:0000313" key="2">
    <source>
        <dbReference type="EMBL" id="CAK9054139.1"/>
    </source>
</evidence>
<keyword evidence="3" id="KW-1185">Reference proteome</keyword>
<dbReference type="Proteomes" id="UP001642464">
    <property type="component" value="Unassembled WGS sequence"/>
</dbReference>
<gene>
    <name evidence="2" type="ORF">SCF082_LOCUS29415</name>
</gene>
<feature type="compositionally biased region" description="Polar residues" evidence="1">
    <location>
        <begin position="96"/>
        <end position="109"/>
    </location>
</feature>
<feature type="region of interest" description="Disordered" evidence="1">
    <location>
        <begin position="31"/>
        <end position="67"/>
    </location>
</feature>
<proteinExistence type="predicted"/>
<name>A0ABP0MTS0_9DINO</name>
<feature type="region of interest" description="Disordered" evidence="1">
    <location>
        <begin position="86"/>
        <end position="109"/>
    </location>
</feature>
<evidence type="ECO:0000256" key="1">
    <source>
        <dbReference type="SAM" id="MobiDB-lite"/>
    </source>
</evidence>
<protein>
    <submittedName>
        <fullName evidence="2">Uncharacterized protein</fullName>
    </submittedName>
</protein>
<dbReference type="EMBL" id="CAXAMM010023769">
    <property type="protein sequence ID" value="CAK9054139.1"/>
    <property type="molecule type" value="Genomic_DNA"/>
</dbReference>
<feature type="compositionally biased region" description="Basic and acidic residues" evidence="1">
    <location>
        <begin position="47"/>
        <end position="57"/>
    </location>
</feature>
<accession>A0ABP0MTS0</accession>